<gene>
    <name evidence="2" type="ORF">EGW08_005447</name>
</gene>
<dbReference type="EMBL" id="RQTK01000128">
    <property type="protein sequence ID" value="RUS86787.1"/>
    <property type="molecule type" value="Genomic_DNA"/>
</dbReference>
<dbReference type="AlphaFoldDB" id="A0A3S1BM38"/>
<organism evidence="2 3">
    <name type="scientific">Elysia chlorotica</name>
    <name type="common">Eastern emerald elysia</name>
    <name type="synonym">Sea slug</name>
    <dbReference type="NCBI Taxonomy" id="188477"/>
    <lineage>
        <taxon>Eukaryota</taxon>
        <taxon>Metazoa</taxon>
        <taxon>Spiralia</taxon>
        <taxon>Lophotrochozoa</taxon>
        <taxon>Mollusca</taxon>
        <taxon>Gastropoda</taxon>
        <taxon>Heterobranchia</taxon>
        <taxon>Euthyneura</taxon>
        <taxon>Panpulmonata</taxon>
        <taxon>Sacoglossa</taxon>
        <taxon>Placobranchoidea</taxon>
        <taxon>Plakobranchidae</taxon>
        <taxon>Elysia</taxon>
    </lineage>
</organism>
<evidence type="ECO:0000256" key="1">
    <source>
        <dbReference type="SAM" id="SignalP"/>
    </source>
</evidence>
<protein>
    <recommendedName>
        <fullName evidence="4">Chondroitin proteoglycan 4 domain-containing protein</fullName>
    </recommendedName>
</protein>
<keyword evidence="3" id="KW-1185">Reference proteome</keyword>
<evidence type="ECO:0000313" key="3">
    <source>
        <dbReference type="Proteomes" id="UP000271974"/>
    </source>
</evidence>
<sequence length="173" mass="18357">MRSVRPLSAVVAVAAALVSCVQAVKRPSVSSLKDSDPLSTACKQICREKDRDMMRCAQSKGCAHFLDSDSFQVSQYQACMTPCYDVSLKCFSRCADNYNDMVIACINSGDISMGCLMDAFSGISTPAPAETWGTTEVAPPDRGTGITPALIKLLTQGPTLALSTDRPATTSST</sequence>
<comment type="caution">
    <text evidence="2">The sequence shown here is derived from an EMBL/GenBank/DDBJ whole genome shotgun (WGS) entry which is preliminary data.</text>
</comment>
<feature type="signal peptide" evidence="1">
    <location>
        <begin position="1"/>
        <end position="23"/>
    </location>
</feature>
<keyword evidence="1" id="KW-0732">Signal</keyword>
<accession>A0A3S1BM38</accession>
<dbReference type="Proteomes" id="UP000271974">
    <property type="component" value="Unassembled WGS sequence"/>
</dbReference>
<dbReference type="OrthoDB" id="10515613at2759"/>
<dbReference type="PROSITE" id="PS51257">
    <property type="entry name" value="PROKAR_LIPOPROTEIN"/>
    <property type="match status" value="1"/>
</dbReference>
<evidence type="ECO:0000313" key="2">
    <source>
        <dbReference type="EMBL" id="RUS86787.1"/>
    </source>
</evidence>
<reference evidence="2 3" key="1">
    <citation type="submission" date="2019-01" db="EMBL/GenBank/DDBJ databases">
        <title>A draft genome assembly of the solar-powered sea slug Elysia chlorotica.</title>
        <authorList>
            <person name="Cai H."/>
            <person name="Li Q."/>
            <person name="Fang X."/>
            <person name="Li J."/>
            <person name="Curtis N.E."/>
            <person name="Altenburger A."/>
            <person name="Shibata T."/>
            <person name="Feng M."/>
            <person name="Maeda T."/>
            <person name="Schwartz J.A."/>
            <person name="Shigenobu S."/>
            <person name="Lundholm N."/>
            <person name="Nishiyama T."/>
            <person name="Yang H."/>
            <person name="Hasebe M."/>
            <person name="Li S."/>
            <person name="Pierce S.K."/>
            <person name="Wang J."/>
        </authorList>
    </citation>
    <scope>NUCLEOTIDE SEQUENCE [LARGE SCALE GENOMIC DNA]</scope>
    <source>
        <strain evidence="2">EC2010</strain>
        <tissue evidence="2">Whole organism of an adult</tissue>
    </source>
</reference>
<evidence type="ECO:0008006" key="4">
    <source>
        <dbReference type="Google" id="ProtNLM"/>
    </source>
</evidence>
<name>A0A3S1BM38_ELYCH</name>
<proteinExistence type="predicted"/>
<feature type="chain" id="PRO_5018749001" description="Chondroitin proteoglycan 4 domain-containing protein" evidence="1">
    <location>
        <begin position="24"/>
        <end position="173"/>
    </location>
</feature>